<keyword evidence="5 6" id="KW-0472">Membrane</keyword>
<feature type="domain" description="MrpA C-terminal/MbhD" evidence="7">
    <location>
        <begin position="17"/>
        <end position="83"/>
    </location>
</feature>
<organism evidence="8 9">
    <name type="scientific">Streptantibioticus rubrisoli</name>
    <dbReference type="NCBI Taxonomy" id="1387313"/>
    <lineage>
        <taxon>Bacteria</taxon>
        <taxon>Bacillati</taxon>
        <taxon>Actinomycetota</taxon>
        <taxon>Actinomycetes</taxon>
        <taxon>Kitasatosporales</taxon>
        <taxon>Streptomycetaceae</taxon>
        <taxon>Streptantibioticus</taxon>
    </lineage>
</organism>
<dbReference type="EMBL" id="JANFNH010000009">
    <property type="protein sequence ID" value="MCQ4042691.1"/>
    <property type="molecule type" value="Genomic_DNA"/>
</dbReference>
<evidence type="ECO:0000256" key="4">
    <source>
        <dbReference type="ARBA" id="ARBA00022989"/>
    </source>
</evidence>
<dbReference type="Gene3D" id="1.20.120.1200">
    <property type="entry name" value="NADH-ubiquinone/plastoquinone oxidoreductase chain 6, subunit NuoJ"/>
    <property type="match status" value="1"/>
</dbReference>
<gene>
    <name evidence="8" type="ORF">NON19_11755</name>
</gene>
<dbReference type="InterPro" id="IPR042106">
    <property type="entry name" value="Nuo/plastoQ_OxRdtase_6_NuoJ"/>
</dbReference>
<feature type="transmembrane region" description="Helical" evidence="6">
    <location>
        <begin position="59"/>
        <end position="78"/>
    </location>
</feature>
<sequence>MNGSYATSEYLIAVCVLLVTVTATVAALTPEPVRQALVLAMLGTALTLLFTVLQAPDVALSQLGVGAAVTPLLIMLTVRRVRRSSTQQRDRERQR</sequence>
<keyword evidence="2" id="KW-1003">Cell membrane</keyword>
<dbReference type="Pfam" id="PF13244">
    <property type="entry name" value="MbhD"/>
    <property type="match status" value="1"/>
</dbReference>
<keyword evidence="4 6" id="KW-1133">Transmembrane helix</keyword>
<evidence type="ECO:0000256" key="5">
    <source>
        <dbReference type="ARBA" id="ARBA00023136"/>
    </source>
</evidence>
<dbReference type="InterPro" id="IPR025383">
    <property type="entry name" value="MrpA_C/MbhD"/>
</dbReference>
<keyword evidence="9" id="KW-1185">Reference proteome</keyword>
<dbReference type="Proteomes" id="UP001206206">
    <property type="component" value="Unassembled WGS sequence"/>
</dbReference>
<evidence type="ECO:0000256" key="1">
    <source>
        <dbReference type="ARBA" id="ARBA00004651"/>
    </source>
</evidence>
<comment type="caution">
    <text evidence="8">The sequence shown here is derived from an EMBL/GenBank/DDBJ whole genome shotgun (WGS) entry which is preliminary data.</text>
</comment>
<reference evidence="8 9" key="1">
    <citation type="submission" date="2022-06" db="EMBL/GenBank/DDBJ databases">
        <title>Draft genome sequence of type strain Streptomyces rubrisoli DSM 42083.</title>
        <authorList>
            <person name="Duangmal K."/>
            <person name="Klaysubun C."/>
        </authorList>
    </citation>
    <scope>NUCLEOTIDE SEQUENCE [LARGE SCALE GENOMIC DNA]</scope>
    <source>
        <strain evidence="8 9">DSM 42083</strain>
    </source>
</reference>
<feature type="transmembrane region" description="Helical" evidence="6">
    <location>
        <begin position="6"/>
        <end position="29"/>
    </location>
</feature>
<dbReference type="RefSeq" id="WP_255927111.1">
    <property type="nucleotide sequence ID" value="NZ_JANFNH010000009.1"/>
</dbReference>
<accession>A0ABT1PCZ1</accession>
<evidence type="ECO:0000313" key="8">
    <source>
        <dbReference type="EMBL" id="MCQ4042691.1"/>
    </source>
</evidence>
<evidence type="ECO:0000256" key="2">
    <source>
        <dbReference type="ARBA" id="ARBA00022475"/>
    </source>
</evidence>
<feature type="transmembrane region" description="Helical" evidence="6">
    <location>
        <begin position="36"/>
        <end position="53"/>
    </location>
</feature>
<evidence type="ECO:0000313" key="9">
    <source>
        <dbReference type="Proteomes" id="UP001206206"/>
    </source>
</evidence>
<comment type="subcellular location">
    <subcellularLocation>
        <location evidence="1">Cell membrane</location>
        <topology evidence="1">Multi-pass membrane protein</topology>
    </subcellularLocation>
</comment>
<evidence type="ECO:0000256" key="3">
    <source>
        <dbReference type="ARBA" id="ARBA00022692"/>
    </source>
</evidence>
<evidence type="ECO:0000259" key="7">
    <source>
        <dbReference type="Pfam" id="PF13244"/>
    </source>
</evidence>
<proteinExistence type="predicted"/>
<protein>
    <submittedName>
        <fullName evidence="8">DUF4040 domain-containing protein</fullName>
    </submittedName>
</protein>
<name>A0ABT1PCZ1_9ACTN</name>
<evidence type="ECO:0000256" key="6">
    <source>
        <dbReference type="SAM" id="Phobius"/>
    </source>
</evidence>
<keyword evidence="3 6" id="KW-0812">Transmembrane</keyword>